<sequence length="345" mass="37901">MICNAHKCTSPIPGGKVRFFLLFISGLCDGLKIMHFCLLYMCPKDIINCVEGTQLRVSVMNIKLTLTLDDQSYGMTHGVFPDGAVWLKVTEALPPFARLMRIRATAMRDMNDFMLLAQLVEAVRHQTDVLVSHLELPWLPWARQDRHMVVGDSFALKVFASQLNTLQFDRVKVLDPHSDAAAAAINNFVAISQETCLRHSATLQRQFRQKALMLVAPDAGSLKKIDAVARAVGVAEYAVLSKKRDVASGKLTGFALVAGDVRGRDMLIVDDLCDAGGTFIGSAQVLRDAGARSVNLYITHGIFSKGVEHLFANGIDAIYTTTSFAAPTLEHPQLELIDIDAIYRA</sequence>
<name>A0A9N8CNZ2_9ENTR</name>
<dbReference type="EMBL" id="CAIIUA010000001">
    <property type="protein sequence ID" value="CAC9166061.1"/>
    <property type="molecule type" value="Genomic_DNA"/>
</dbReference>
<evidence type="ECO:0000313" key="6">
    <source>
        <dbReference type="Proteomes" id="UP000837205"/>
    </source>
</evidence>
<dbReference type="InterPro" id="IPR005946">
    <property type="entry name" value="Rib-P_diPkinase"/>
</dbReference>
<protein>
    <submittedName>
        <fullName evidence="3">Ribose-phosphate pyrophosphokinase</fullName>
        <ecNumber evidence="3">2.7.6.1</ecNumber>
    </submittedName>
</protein>
<dbReference type="Gene3D" id="3.40.50.2020">
    <property type="match status" value="2"/>
</dbReference>
<dbReference type="GO" id="GO:0006015">
    <property type="term" value="P:5-phosphoribose 1-diphosphate biosynthetic process"/>
    <property type="evidence" value="ECO:0007669"/>
    <property type="project" value="TreeGrafter"/>
</dbReference>
<dbReference type="GO" id="GO:0002189">
    <property type="term" value="C:ribose phosphate diphosphokinase complex"/>
    <property type="evidence" value="ECO:0007669"/>
    <property type="project" value="TreeGrafter"/>
</dbReference>
<dbReference type="GO" id="GO:0006164">
    <property type="term" value="P:purine nucleotide biosynthetic process"/>
    <property type="evidence" value="ECO:0007669"/>
    <property type="project" value="TreeGrafter"/>
</dbReference>
<dbReference type="Proteomes" id="UP000834503">
    <property type="component" value="Unassembled WGS sequence"/>
</dbReference>
<dbReference type="GO" id="GO:0005737">
    <property type="term" value="C:cytoplasm"/>
    <property type="evidence" value="ECO:0007669"/>
    <property type="project" value="TreeGrafter"/>
</dbReference>
<evidence type="ECO:0000313" key="4">
    <source>
        <dbReference type="EMBL" id="CAC9166061.1"/>
    </source>
</evidence>
<comment type="caution">
    <text evidence="3">The sequence shown here is derived from an EMBL/GenBank/DDBJ whole genome shotgun (WGS) entry which is preliminary data.</text>
</comment>
<dbReference type="GO" id="GO:0000287">
    <property type="term" value="F:magnesium ion binding"/>
    <property type="evidence" value="ECO:0007669"/>
    <property type="project" value="InterPro"/>
</dbReference>
<keyword evidence="6" id="KW-1185">Reference proteome</keyword>
<accession>A0A9N8CNZ2</accession>
<reference evidence="3" key="1">
    <citation type="submission" date="2020-05" db="EMBL/GenBank/DDBJ databases">
        <authorList>
            <person name="Delgado-Blas J."/>
        </authorList>
    </citation>
    <scope>NUCLEOTIDE SEQUENCE</scope>
    <source>
        <strain evidence="3">BB1459</strain>
        <strain evidence="4">BB1480</strain>
    </source>
</reference>
<dbReference type="Proteomes" id="UP000837205">
    <property type="component" value="Unassembled WGS sequence"/>
</dbReference>
<dbReference type="GO" id="GO:0004749">
    <property type="term" value="F:ribose phosphate diphosphokinase activity"/>
    <property type="evidence" value="ECO:0007669"/>
    <property type="project" value="UniProtKB-EC"/>
</dbReference>
<feature type="domain" description="Phosphoribosyltransferase" evidence="2">
    <location>
        <begin position="201"/>
        <end position="300"/>
    </location>
</feature>
<proteinExistence type="inferred from homology"/>
<dbReference type="Pfam" id="PF00156">
    <property type="entry name" value="Pribosyltran"/>
    <property type="match status" value="1"/>
</dbReference>
<keyword evidence="3" id="KW-0808">Transferase</keyword>
<dbReference type="PANTHER" id="PTHR10210">
    <property type="entry name" value="RIBOSE-PHOSPHATE DIPHOSPHOKINASE FAMILY MEMBER"/>
    <property type="match status" value="1"/>
</dbReference>
<dbReference type="EC" id="2.7.6.1" evidence="3"/>
<evidence type="ECO:0000313" key="3">
    <source>
        <dbReference type="EMBL" id="CAB5563164.1"/>
    </source>
</evidence>
<dbReference type="SUPFAM" id="SSF53271">
    <property type="entry name" value="PRTase-like"/>
    <property type="match status" value="2"/>
</dbReference>
<comment type="similarity">
    <text evidence="1">Belongs to the ribose-phosphate pyrophosphokinase family.</text>
</comment>
<dbReference type="NCBIfam" id="TIGR01251">
    <property type="entry name" value="ribP_PPkin"/>
    <property type="match status" value="1"/>
</dbReference>
<dbReference type="AlphaFoldDB" id="A0A9N8CNZ2"/>
<keyword evidence="1" id="KW-0545">Nucleotide biosynthesis</keyword>
<organism evidence="3 5">
    <name type="scientific">Citrobacter werkmanii</name>
    <dbReference type="NCBI Taxonomy" id="67827"/>
    <lineage>
        <taxon>Bacteria</taxon>
        <taxon>Pseudomonadati</taxon>
        <taxon>Pseudomonadota</taxon>
        <taxon>Gammaproteobacteria</taxon>
        <taxon>Enterobacterales</taxon>
        <taxon>Enterobacteriaceae</taxon>
        <taxon>Citrobacter</taxon>
        <taxon>Citrobacter freundii complex</taxon>
    </lineage>
</organism>
<dbReference type="PANTHER" id="PTHR10210:SF41">
    <property type="entry name" value="RIBOSE-PHOSPHATE PYROPHOSPHOKINASE 1, CHLOROPLASTIC"/>
    <property type="match status" value="1"/>
</dbReference>
<dbReference type="InterPro" id="IPR000836">
    <property type="entry name" value="PRTase_dom"/>
</dbReference>
<evidence type="ECO:0000256" key="1">
    <source>
        <dbReference type="RuleBase" id="RU004324"/>
    </source>
</evidence>
<evidence type="ECO:0000259" key="2">
    <source>
        <dbReference type="Pfam" id="PF00156"/>
    </source>
</evidence>
<dbReference type="CDD" id="cd06223">
    <property type="entry name" value="PRTases_typeI"/>
    <property type="match status" value="1"/>
</dbReference>
<gene>
    <name evidence="3" type="primary">prs_2</name>
    <name evidence="4" type="synonym">prs_1</name>
    <name evidence="3" type="ORF">GHA_03065</name>
    <name evidence="4" type="ORF">TML_00358</name>
</gene>
<evidence type="ECO:0000313" key="5">
    <source>
        <dbReference type="Proteomes" id="UP000834503"/>
    </source>
</evidence>
<dbReference type="EMBL" id="CAHPQX010000013">
    <property type="protein sequence ID" value="CAB5563164.1"/>
    <property type="molecule type" value="Genomic_DNA"/>
</dbReference>
<dbReference type="InterPro" id="IPR029057">
    <property type="entry name" value="PRTase-like"/>
</dbReference>